<sequence length="162" mass="17858">MTRRALVITCGWLALLVAAECWLWPCRMMTEPCVMPATLLPPPRATNIVSLPKMPPAELFEQVAAKPLFAPSRRPEASPASATRAMDARLKNFPTAITLRYVVVAPGIAQARLHDAETGRDWTVELSDWVAGWRVTGIDARGIQLRRAGDTTLLEITGISRR</sequence>
<proteinExistence type="predicted"/>
<name>A0A2K8U8W8_9GAMM</name>
<dbReference type="RefSeq" id="WP_100919798.1">
    <property type="nucleotide sequence ID" value="NZ_CP020370.1"/>
</dbReference>
<dbReference type="OrthoDB" id="6051102at2"/>
<organism evidence="1 2">
    <name type="scientific">Candidatus Thiodictyon syntrophicum</name>
    <dbReference type="NCBI Taxonomy" id="1166950"/>
    <lineage>
        <taxon>Bacteria</taxon>
        <taxon>Pseudomonadati</taxon>
        <taxon>Pseudomonadota</taxon>
        <taxon>Gammaproteobacteria</taxon>
        <taxon>Chromatiales</taxon>
        <taxon>Chromatiaceae</taxon>
        <taxon>Thiodictyon</taxon>
    </lineage>
</organism>
<dbReference type="AlphaFoldDB" id="A0A2K8U8W8"/>
<evidence type="ECO:0000313" key="1">
    <source>
        <dbReference type="EMBL" id="AUB82048.1"/>
    </source>
</evidence>
<reference evidence="1 2" key="1">
    <citation type="submission" date="2017-03" db="EMBL/GenBank/DDBJ databases">
        <title>Complete genome sequence of Candidatus 'Thiodictyon syntrophicum' sp. nov. strain Cad16T, a photolithoautotroph purple sulfur bacterium isolated from an alpine meromictic lake.</title>
        <authorList>
            <person name="Luedin S.M."/>
            <person name="Pothier J.F."/>
            <person name="Danza F."/>
            <person name="Storelli N."/>
            <person name="Wittwer M."/>
            <person name="Tonolla M."/>
        </authorList>
    </citation>
    <scope>NUCLEOTIDE SEQUENCE [LARGE SCALE GENOMIC DNA]</scope>
    <source>
        <strain evidence="1 2">Cad16T</strain>
    </source>
</reference>
<dbReference type="KEGG" id="tsy:THSYN_14575"/>
<dbReference type="EMBL" id="CP020370">
    <property type="protein sequence ID" value="AUB82048.1"/>
    <property type="molecule type" value="Genomic_DNA"/>
</dbReference>
<keyword evidence="2" id="KW-1185">Reference proteome</keyword>
<dbReference type="Proteomes" id="UP000232638">
    <property type="component" value="Chromosome"/>
</dbReference>
<accession>A0A2K8U8W8</accession>
<protein>
    <recommendedName>
        <fullName evidence="3">Type II secretion system protein GspC N-terminal domain-containing protein</fullName>
    </recommendedName>
</protein>
<evidence type="ECO:0008006" key="3">
    <source>
        <dbReference type="Google" id="ProtNLM"/>
    </source>
</evidence>
<evidence type="ECO:0000313" key="2">
    <source>
        <dbReference type="Proteomes" id="UP000232638"/>
    </source>
</evidence>
<gene>
    <name evidence="1" type="ORF">THSYN_14575</name>
</gene>